<dbReference type="Proteomes" id="UP000051442">
    <property type="component" value="Unassembled WGS sequence"/>
</dbReference>
<reference evidence="1 2" key="1">
    <citation type="journal article" date="2015" name="Genome Announc.">
        <title>Expanding the biotechnology potential of lactobacilli through comparative genomics of 213 strains and associated genera.</title>
        <authorList>
            <person name="Sun Z."/>
            <person name="Harris H.M."/>
            <person name="McCann A."/>
            <person name="Guo C."/>
            <person name="Argimon S."/>
            <person name="Zhang W."/>
            <person name="Yang X."/>
            <person name="Jeffery I.B."/>
            <person name="Cooney J.C."/>
            <person name="Kagawa T.F."/>
            <person name="Liu W."/>
            <person name="Song Y."/>
            <person name="Salvetti E."/>
            <person name="Wrobel A."/>
            <person name="Rasinkangas P."/>
            <person name="Parkhill J."/>
            <person name="Rea M.C."/>
            <person name="O'Sullivan O."/>
            <person name="Ritari J."/>
            <person name="Douillard F.P."/>
            <person name="Paul Ross R."/>
            <person name="Yang R."/>
            <person name="Briner A.E."/>
            <person name="Felis G.E."/>
            <person name="de Vos W.M."/>
            <person name="Barrangou R."/>
            <person name="Klaenhammer T.R."/>
            <person name="Caufield P.W."/>
            <person name="Cui Y."/>
            <person name="Zhang H."/>
            <person name="O'Toole P.W."/>
        </authorList>
    </citation>
    <scope>NUCLEOTIDE SEQUENCE [LARGE SCALE GENOMIC DNA]</scope>
    <source>
        <strain evidence="1 2">DSM 23365</strain>
    </source>
</reference>
<organism evidence="1 2">
    <name type="scientific">Secundilactobacillus similis DSM 23365 = JCM 2765</name>
    <dbReference type="NCBI Taxonomy" id="1423804"/>
    <lineage>
        <taxon>Bacteria</taxon>
        <taxon>Bacillati</taxon>
        <taxon>Bacillota</taxon>
        <taxon>Bacilli</taxon>
        <taxon>Lactobacillales</taxon>
        <taxon>Lactobacillaceae</taxon>
        <taxon>Secundilactobacillus</taxon>
    </lineage>
</organism>
<comment type="caution">
    <text evidence="1">The sequence shown here is derived from an EMBL/GenBank/DDBJ whole genome shotgun (WGS) entry which is preliminary data.</text>
</comment>
<dbReference type="EMBL" id="AYZM01000138">
    <property type="protein sequence ID" value="KRN19331.1"/>
    <property type="molecule type" value="Genomic_DNA"/>
</dbReference>
<gene>
    <name evidence="1" type="ORF">FD14_GL001743</name>
</gene>
<dbReference type="PATRIC" id="fig|1423804.4.peg.1886"/>
<keyword evidence="2" id="KW-1185">Reference proteome</keyword>
<dbReference type="STRING" id="1423804.FD14_GL001743"/>
<name>A0A0R2EU16_9LACO</name>
<accession>A0A0R2EU16</accession>
<evidence type="ECO:0000313" key="1">
    <source>
        <dbReference type="EMBL" id="KRN19331.1"/>
    </source>
</evidence>
<sequence>MKKVLKLTIISKLFYFGHHSRCDAVYSDNLVNLNDFYENGIIYSDLIHKV</sequence>
<dbReference type="AlphaFoldDB" id="A0A0R2EU16"/>
<proteinExistence type="predicted"/>
<evidence type="ECO:0000313" key="2">
    <source>
        <dbReference type="Proteomes" id="UP000051442"/>
    </source>
</evidence>
<protein>
    <submittedName>
        <fullName evidence="1">Uncharacterized protein</fullName>
    </submittedName>
</protein>